<dbReference type="OrthoDB" id="152228at2"/>
<reference evidence="2" key="1">
    <citation type="submission" date="2017-08" db="EMBL/GenBank/DDBJ databases">
        <authorList>
            <person name="Grouzdev D.S."/>
            <person name="Gaisin V.A."/>
            <person name="Rysina M.S."/>
            <person name="Gorlenko V.M."/>
        </authorList>
    </citation>
    <scope>NUCLEOTIDE SEQUENCE [LARGE SCALE GENOMIC DNA]</scope>
    <source>
        <strain evidence="2">Kir15-3F</strain>
    </source>
</reference>
<dbReference type="Proteomes" id="UP000220527">
    <property type="component" value="Unassembled WGS sequence"/>
</dbReference>
<dbReference type="EMBL" id="NQWI01000139">
    <property type="protein sequence ID" value="PDW01440.1"/>
    <property type="molecule type" value="Genomic_DNA"/>
</dbReference>
<evidence type="ECO:0000313" key="2">
    <source>
        <dbReference type="Proteomes" id="UP000220527"/>
    </source>
</evidence>
<keyword evidence="2" id="KW-1185">Reference proteome</keyword>
<dbReference type="AlphaFoldDB" id="A0A2A6REB0"/>
<comment type="caution">
    <text evidence="1">The sequence shown here is derived from an EMBL/GenBank/DDBJ whole genome shotgun (WGS) entry which is preliminary data.</text>
</comment>
<dbReference type="RefSeq" id="WP_097645682.1">
    <property type="nucleotide sequence ID" value="NZ_NQWI01000139.1"/>
</dbReference>
<accession>A0A2A6REB0</accession>
<evidence type="ECO:0000313" key="1">
    <source>
        <dbReference type="EMBL" id="PDW01440.1"/>
    </source>
</evidence>
<sequence length="215" mass="23124">MNTRRLLIAALFASLLISLLGGLLFIQQRIAACQPVPGRPNLISFSGGNGLPDGWARRAGGVELRGPAVDGQGFDLDGDGRAFQLLGIGNFLQTPAVTVRPGQRLCFSGFALTDSIQRSPTRVRLLFQWRDAAGQPLHEDTTLWQPVVLWTPEAPPRDWSPIKGSFVAPDSATSLVVRIMPASDDRVYLDLMQVRHGGSALQALAAPAQTAPCCE</sequence>
<organism evidence="1 2">
    <name type="scientific">Candidatus Viridilinea mediisalina</name>
    <dbReference type="NCBI Taxonomy" id="2024553"/>
    <lineage>
        <taxon>Bacteria</taxon>
        <taxon>Bacillati</taxon>
        <taxon>Chloroflexota</taxon>
        <taxon>Chloroflexia</taxon>
        <taxon>Chloroflexales</taxon>
        <taxon>Chloroflexineae</taxon>
        <taxon>Oscillochloridaceae</taxon>
        <taxon>Candidatus Viridilinea</taxon>
    </lineage>
</organism>
<protein>
    <submittedName>
        <fullName evidence="1">Uncharacterized protein</fullName>
    </submittedName>
</protein>
<proteinExistence type="predicted"/>
<name>A0A2A6REB0_9CHLR</name>
<dbReference type="Gene3D" id="2.60.120.260">
    <property type="entry name" value="Galactose-binding domain-like"/>
    <property type="match status" value="1"/>
</dbReference>
<gene>
    <name evidence="1" type="ORF">CJ255_19065</name>
</gene>